<keyword evidence="1" id="KW-0732">Signal</keyword>
<dbReference type="EMBL" id="BAAAHG010000042">
    <property type="protein sequence ID" value="GAA0923501.1"/>
    <property type="molecule type" value="Genomic_DNA"/>
</dbReference>
<dbReference type="Proteomes" id="UP001501005">
    <property type="component" value="Unassembled WGS sequence"/>
</dbReference>
<name>A0ABN1P613_9ACTN</name>
<evidence type="ECO:0000313" key="2">
    <source>
        <dbReference type="EMBL" id="GAA0923501.1"/>
    </source>
</evidence>
<feature type="signal peptide" evidence="1">
    <location>
        <begin position="1"/>
        <end position="24"/>
    </location>
</feature>
<keyword evidence="3" id="KW-1185">Reference proteome</keyword>
<accession>A0ABN1P613</accession>
<feature type="chain" id="PRO_5045710080" description="Chaplin domain-containing protein" evidence="1">
    <location>
        <begin position="25"/>
        <end position="69"/>
    </location>
</feature>
<reference evidence="2 3" key="1">
    <citation type="journal article" date="2019" name="Int. J. Syst. Evol. Microbiol.">
        <title>The Global Catalogue of Microorganisms (GCM) 10K type strain sequencing project: providing services to taxonomists for standard genome sequencing and annotation.</title>
        <authorList>
            <consortium name="The Broad Institute Genomics Platform"/>
            <consortium name="The Broad Institute Genome Sequencing Center for Infectious Disease"/>
            <person name="Wu L."/>
            <person name="Ma J."/>
        </authorList>
    </citation>
    <scope>NUCLEOTIDE SEQUENCE [LARGE SCALE GENOMIC DNA]</scope>
    <source>
        <strain evidence="2 3">JCM 10673</strain>
    </source>
</reference>
<comment type="caution">
    <text evidence="2">The sequence shown here is derived from an EMBL/GenBank/DDBJ whole genome shotgun (WGS) entry which is preliminary data.</text>
</comment>
<dbReference type="RefSeq" id="WP_344052400.1">
    <property type="nucleotide sequence ID" value="NZ_BAAAHG010000042.1"/>
</dbReference>
<sequence>MRIRRILATVIATGALAGSGLAGATTVTAAENAPSYVTPDECEKGGGRAAIDEPGNLCIGGKHHGEKVD</sequence>
<gene>
    <name evidence="2" type="ORF">GCM10009549_43830</name>
</gene>
<protein>
    <recommendedName>
        <fullName evidence="4">Chaplin domain-containing protein</fullName>
    </recommendedName>
</protein>
<organism evidence="2 3">
    <name type="scientific">Streptomyces thermoalcalitolerans</name>
    <dbReference type="NCBI Taxonomy" id="65605"/>
    <lineage>
        <taxon>Bacteria</taxon>
        <taxon>Bacillati</taxon>
        <taxon>Actinomycetota</taxon>
        <taxon>Actinomycetes</taxon>
        <taxon>Kitasatosporales</taxon>
        <taxon>Streptomycetaceae</taxon>
        <taxon>Streptomyces</taxon>
    </lineage>
</organism>
<evidence type="ECO:0000313" key="3">
    <source>
        <dbReference type="Proteomes" id="UP001501005"/>
    </source>
</evidence>
<evidence type="ECO:0008006" key="4">
    <source>
        <dbReference type="Google" id="ProtNLM"/>
    </source>
</evidence>
<evidence type="ECO:0000256" key="1">
    <source>
        <dbReference type="SAM" id="SignalP"/>
    </source>
</evidence>
<proteinExistence type="predicted"/>